<dbReference type="Proteomes" id="UP001176940">
    <property type="component" value="Unassembled WGS sequence"/>
</dbReference>
<dbReference type="EMBL" id="CAUEEQ010043827">
    <property type="protein sequence ID" value="CAJ0957400.1"/>
    <property type="molecule type" value="Genomic_DNA"/>
</dbReference>
<reference evidence="1" key="1">
    <citation type="submission" date="2023-07" db="EMBL/GenBank/DDBJ databases">
        <authorList>
            <person name="Stuckert A."/>
        </authorList>
    </citation>
    <scope>NUCLEOTIDE SEQUENCE</scope>
</reference>
<evidence type="ECO:0000313" key="2">
    <source>
        <dbReference type="Proteomes" id="UP001176940"/>
    </source>
</evidence>
<name>A0ABN9M2S3_9NEOB</name>
<gene>
    <name evidence="1" type="ORF">RIMI_LOCUS15960015</name>
</gene>
<accession>A0ABN9M2S3</accession>
<comment type="caution">
    <text evidence="1">The sequence shown here is derived from an EMBL/GenBank/DDBJ whole genome shotgun (WGS) entry which is preliminary data.</text>
</comment>
<keyword evidence="2" id="KW-1185">Reference proteome</keyword>
<organism evidence="1 2">
    <name type="scientific">Ranitomeya imitator</name>
    <name type="common">mimic poison frog</name>
    <dbReference type="NCBI Taxonomy" id="111125"/>
    <lineage>
        <taxon>Eukaryota</taxon>
        <taxon>Metazoa</taxon>
        <taxon>Chordata</taxon>
        <taxon>Craniata</taxon>
        <taxon>Vertebrata</taxon>
        <taxon>Euteleostomi</taxon>
        <taxon>Amphibia</taxon>
        <taxon>Batrachia</taxon>
        <taxon>Anura</taxon>
        <taxon>Neobatrachia</taxon>
        <taxon>Hyloidea</taxon>
        <taxon>Dendrobatidae</taxon>
        <taxon>Dendrobatinae</taxon>
        <taxon>Ranitomeya</taxon>
    </lineage>
</organism>
<sequence length="134" mass="15098">MPIGPGPHRNAPGLSMDGKDFRRTYFSCFLQVTAKTSSSVIAHNAWLSLTGCWIEILWMMHSANPFTNFCTKITTAYPTQRWPLLALSTGEKIQDIWSSTCHHSTTISCFYCSMLQIPVLQIKNLNLPNVFISL</sequence>
<evidence type="ECO:0000313" key="1">
    <source>
        <dbReference type="EMBL" id="CAJ0957400.1"/>
    </source>
</evidence>
<proteinExistence type="predicted"/>
<protein>
    <submittedName>
        <fullName evidence="1">Uncharacterized protein</fullName>
    </submittedName>
</protein>